<dbReference type="InterPro" id="IPR023299">
    <property type="entry name" value="ATPase_P-typ_cyto_dom_N"/>
</dbReference>
<evidence type="ECO:0000256" key="5">
    <source>
        <dbReference type="ARBA" id="ARBA00022741"/>
    </source>
</evidence>
<keyword evidence="7" id="KW-0460">Magnesium</keyword>
<dbReference type="InterPro" id="IPR051949">
    <property type="entry name" value="Cation_Transport_ATPase"/>
</dbReference>
<feature type="domain" description="P-type ATPase A" evidence="12">
    <location>
        <begin position="142"/>
        <end position="244"/>
    </location>
</feature>
<dbReference type="Gene3D" id="2.70.150.10">
    <property type="entry name" value="Calcium-transporting ATPase, cytoplasmic transduction domain A"/>
    <property type="match status" value="1"/>
</dbReference>
<dbReference type="NCBIfam" id="TIGR01525">
    <property type="entry name" value="ATPase-IB_hvy"/>
    <property type="match status" value="1"/>
</dbReference>
<dbReference type="Proteomes" id="UP001365781">
    <property type="component" value="Unassembled WGS sequence"/>
</dbReference>
<dbReference type="InterPro" id="IPR023214">
    <property type="entry name" value="HAD_sf"/>
</dbReference>
<keyword evidence="11" id="KW-1003">Cell membrane</keyword>
<dbReference type="PROSITE" id="PS00154">
    <property type="entry name" value="ATPASE_E1_E2"/>
    <property type="match status" value="1"/>
</dbReference>
<dbReference type="SFLD" id="SFLDG00002">
    <property type="entry name" value="C1.7:_P-type_atpase_like"/>
    <property type="match status" value="1"/>
</dbReference>
<evidence type="ECO:0000256" key="9">
    <source>
        <dbReference type="ARBA" id="ARBA00022989"/>
    </source>
</evidence>
<dbReference type="InterPro" id="IPR059000">
    <property type="entry name" value="ATPase_P-type_domA"/>
</dbReference>
<keyword evidence="4 11" id="KW-0479">Metal-binding</keyword>
<comment type="caution">
    <text evidence="13">The sequence shown here is derived from an EMBL/GenBank/DDBJ whole genome shotgun (WGS) entry which is preliminary data.</text>
</comment>
<dbReference type="SFLD" id="SFLDF00027">
    <property type="entry name" value="p-type_atpase"/>
    <property type="match status" value="1"/>
</dbReference>
<keyword evidence="5 11" id="KW-0547">Nucleotide-binding</keyword>
<keyword evidence="14" id="KW-1185">Reference proteome</keyword>
<sequence>MVCRVSATLAPSPARRTSAPTAPRRRTRVLALPEARWALISTVAFLLAFPLDLAGVPAWLYGPLYALAYAAGGWEPALEGLRALREKSLDVDLLMIVAALGAASIGQVLDGGLLIVIFAGSGALEALATARTADSVRGLLDLAPTTATRLPADGSAEETVPTGELAVGDLVLVRPGERIGADGQVLEGESEADQATITGEPLPVAKGPGDEVFAGTLNGTGALRVRVTRDPADSVIARIVSLVEEASRTKAPTQLFIEKVEQRYSVGVVVATLAVFGIPLALGEDLTAALLRAMTFMIVASPCAVVLATMPPLLSAIANAGRHGVLVKSAVAMERLGEIDIAALDKTGTLTEGTPEVTAVRPLPGSGLDEDGLLALAAAAEYPSEHPLARAVVAAAGARGLRVGAAEDFVALPGRGVRATVEGRVVTVGRPGEHGSAVDGAAVSDGAPFLGEDAAHGTVVLVERDGSPVGTLALADRPRHDAPAAVAALTAVTGTSPVLLTGDNASAAARVAADTGITDVRAGLLPEDKVEAVRELQDGGRKVLFVGDGVNDAPALAAAHSGVAMGRAGSDLALETADAVVVRDELRAIPAVVRLSRAARRLVVQNLVIAGVCIAVLVVWDLVGHLPLPLGVAGHEGSTVLVGLNGLRLLREAAWGSAARVGSD</sequence>
<dbReference type="PRINTS" id="PR00119">
    <property type="entry name" value="CATATPASE"/>
</dbReference>
<evidence type="ECO:0000256" key="3">
    <source>
        <dbReference type="ARBA" id="ARBA00022692"/>
    </source>
</evidence>
<dbReference type="PROSITE" id="PS01229">
    <property type="entry name" value="COF_2"/>
    <property type="match status" value="1"/>
</dbReference>
<dbReference type="SUPFAM" id="SSF56784">
    <property type="entry name" value="HAD-like"/>
    <property type="match status" value="1"/>
</dbReference>
<feature type="transmembrane region" description="Helical" evidence="11">
    <location>
        <begin position="264"/>
        <end position="282"/>
    </location>
</feature>
<dbReference type="NCBIfam" id="TIGR01494">
    <property type="entry name" value="ATPase_P-type"/>
    <property type="match status" value="2"/>
</dbReference>
<dbReference type="SUPFAM" id="SSF81665">
    <property type="entry name" value="Calcium ATPase, transmembrane domain M"/>
    <property type="match status" value="1"/>
</dbReference>
<dbReference type="InterPro" id="IPR023298">
    <property type="entry name" value="ATPase_P-typ_TM_dom_sf"/>
</dbReference>
<evidence type="ECO:0000259" key="12">
    <source>
        <dbReference type="Pfam" id="PF00122"/>
    </source>
</evidence>
<keyword evidence="6 11" id="KW-0067">ATP-binding</keyword>
<feature type="transmembrane region" description="Helical" evidence="11">
    <location>
        <begin position="602"/>
        <end position="620"/>
    </location>
</feature>
<name>A0ABU8GA27_9ACTN</name>
<dbReference type="Gene3D" id="3.40.50.1000">
    <property type="entry name" value="HAD superfamily/HAD-like"/>
    <property type="match status" value="1"/>
</dbReference>
<evidence type="ECO:0000256" key="2">
    <source>
        <dbReference type="ARBA" id="ARBA00006024"/>
    </source>
</evidence>
<keyword evidence="9 11" id="KW-1133">Transmembrane helix</keyword>
<dbReference type="EMBL" id="JBBAYM010000004">
    <property type="protein sequence ID" value="MEI5609174.1"/>
    <property type="molecule type" value="Genomic_DNA"/>
</dbReference>
<reference evidence="13 14" key="1">
    <citation type="submission" date="2024-03" db="EMBL/GenBank/DDBJ databases">
        <title>First Report of Pectobacterium brasiliscabiei causing potato scab in china.</title>
        <authorList>
            <person name="Handique U."/>
        </authorList>
    </citation>
    <scope>NUCLEOTIDE SEQUENCE [LARGE SCALE GENOMIC DNA]</scope>
    <source>
        <strain evidence="13 14">ZRIMU1503</strain>
    </source>
</reference>
<comment type="subcellular location">
    <subcellularLocation>
        <location evidence="1">Cell membrane</location>
        <topology evidence="1">Multi-pass membrane protein</topology>
    </subcellularLocation>
</comment>
<keyword evidence="8" id="KW-1278">Translocase</keyword>
<dbReference type="InterPro" id="IPR018303">
    <property type="entry name" value="ATPase_P-typ_P_site"/>
</dbReference>
<evidence type="ECO:0000256" key="10">
    <source>
        <dbReference type="ARBA" id="ARBA00023136"/>
    </source>
</evidence>
<dbReference type="SFLD" id="SFLDS00003">
    <property type="entry name" value="Haloacid_Dehalogenase"/>
    <property type="match status" value="1"/>
</dbReference>
<accession>A0ABU8GA27</accession>
<dbReference type="InterPro" id="IPR036412">
    <property type="entry name" value="HAD-like_sf"/>
</dbReference>
<evidence type="ECO:0000256" key="7">
    <source>
        <dbReference type="ARBA" id="ARBA00022842"/>
    </source>
</evidence>
<dbReference type="SUPFAM" id="SSF81653">
    <property type="entry name" value="Calcium ATPase, transduction domain A"/>
    <property type="match status" value="1"/>
</dbReference>
<feature type="transmembrane region" description="Helical" evidence="11">
    <location>
        <begin position="294"/>
        <end position="314"/>
    </location>
</feature>
<dbReference type="InterPro" id="IPR008250">
    <property type="entry name" value="ATPase_P-typ_transduc_dom_A_sf"/>
</dbReference>
<evidence type="ECO:0000256" key="4">
    <source>
        <dbReference type="ARBA" id="ARBA00022723"/>
    </source>
</evidence>
<organism evidence="13 14">
    <name type="scientific">Streptomyces brasiliscabiei</name>
    <dbReference type="NCBI Taxonomy" id="2736302"/>
    <lineage>
        <taxon>Bacteria</taxon>
        <taxon>Bacillati</taxon>
        <taxon>Actinomycetota</taxon>
        <taxon>Actinomycetes</taxon>
        <taxon>Kitasatosporales</taxon>
        <taxon>Streptomycetaceae</taxon>
        <taxon>Streptomyces</taxon>
    </lineage>
</organism>
<dbReference type="Pfam" id="PF00122">
    <property type="entry name" value="E1-E2_ATPase"/>
    <property type="match status" value="1"/>
</dbReference>
<dbReference type="InterPro" id="IPR001757">
    <property type="entry name" value="P_typ_ATPase"/>
</dbReference>
<dbReference type="InterPro" id="IPR044492">
    <property type="entry name" value="P_typ_ATPase_HD_dom"/>
</dbReference>
<dbReference type="PANTHER" id="PTHR43079">
    <property type="entry name" value="PROBABLE CADMIUM/ZINC-TRANSPORTING ATPASE HMA1"/>
    <property type="match status" value="1"/>
</dbReference>
<evidence type="ECO:0000256" key="8">
    <source>
        <dbReference type="ARBA" id="ARBA00022967"/>
    </source>
</evidence>
<feature type="transmembrane region" description="Helical" evidence="11">
    <location>
        <begin position="35"/>
        <end position="53"/>
    </location>
</feature>
<evidence type="ECO:0000256" key="1">
    <source>
        <dbReference type="ARBA" id="ARBA00004651"/>
    </source>
</evidence>
<gene>
    <name evidence="13" type="ORF">WB403_08355</name>
</gene>
<protein>
    <submittedName>
        <fullName evidence="13">Heavy metal translocating P-type ATPase</fullName>
    </submittedName>
</protein>
<proteinExistence type="inferred from homology"/>
<dbReference type="RefSeq" id="WP_336540936.1">
    <property type="nucleotide sequence ID" value="NZ_JBBAYL010000001.1"/>
</dbReference>
<comment type="similarity">
    <text evidence="2 11">Belongs to the cation transport ATPase (P-type) (TC 3.A.3) family. Type IB subfamily.</text>
</comment>
<evidence type="ECO:0000256" key="6">
    <source>
        <dbReference type="ARBA" id="ARBA00022840"/>
    </source>
</evidence>
<dbReference type="Pfam" id="PF00702">
    <property type="entry name" value="Hydrolase"/>
    <property type="match status" value="1"/>
</dbReference>
<dbReference type="PRINTS" id="PR00941">
    <property type="entry name" value="CDATPASE"/>
</dbReference>
<dbReference type="InterPro" id="IPR027256">
    <property type="entry name" value="P-typ_ATPase_IB"/>
</dbReference>
<dbReference type="Gene3D" id="3.40.1110.10">
    <property type="entry name" value="Calcium-transporting ATPase, cytoplasmic domain N"/>
    <property type="match status" value="1"/>
</dbReference>
<dbReference type="PANTHER" id="PTHR43079:SF1">
    <property type="entry name" value="CADMIUM_ZINC-TRANSPORTING ATPASE HMA1, CHLOROPLASTIC-RELATED"/>
    <property type="match status" value="1"/>
</dbReference>
<evidence type="ECO:0000313" key="13">
    <source>
        <dbReference type="EMBL" id="MEI5609174.1"/>
    </source>
</evidence>
<evidence type="ECO:0000313" key="14">
    <source>
        <dbReference type="Proteomes" id="UP001365781"/>
    </source>
</evidence>
<keyword evidence="10 11" id="KW-0472">Membrane</keyword>
<evidence type="ECO:0000256" key="11">
    <source>
        <dbReference type="RuleBase" id="RU362081"/>
    </source>
</evidence>
<keyword evidence="3 11" id="KW-0812">Transmembrane</keyword>